<dbReference type="FunFam" id="1.10.238.10:FF:000341">
    <property type="entry name" value="Putative calcium-binding protein CML19"/>
    <property type="match status" value="1"/>
</dbReference>
<dbReference type="AlphaFoldDB" id="A0A1S4A5A7"/>
<dbReference type="SMR" id="A0A1S4A5A7"/>
<keyword evidence="2" id="KW-0106">Calcium</keyword>
<dbReference type="RefSeq" id="XP_016471833.1">
    <property type="nucleotide sequence ID" value="XM_016616347.1"/>
</dbReference>
<reference evidence="4" key="2">
    <citation type="submission" date="2025-08" db="UniProtKB">
        <authorList>
            <consortium name="RefSeq"/>
        </authorList>
    </citation>
    <scope>IDENTIFICATION</scope>
    <source>
        <tissue evidence="4">Leaf</tissue>
    </source>
</reference>
<reference evidence="3" key="1">
    <citation type="journal article" date="2014" name="Nat. Commun.">
        <title>The tobacco genome sequence and its comparison with those of tomato and potato.</title>
        <authorList>
            <person name="Sierro N."/>
            <person name="Battey J.N."/>
            <person name="Ouadi S."/>
            <person name="Bakaher N."/>
            <person name="Bovet L."/>
            <person name="Willig A."/>
            <person name="Goepfert S."/>
            <person name="Peitsch M.C."/>
            <person name="Ivanov N.V."/>
        </authorList>
    </citation>
    <scope>NUCLEOTIDE SEQUENCE [LARGE SCALE GENOMIC DNA]</scope>
</reference>
<dbReference type="OrthoDB" id="26525at2759"/>
<dbReference type="KEGG" id="nta:107793903"/>
<dbReference type="CDD" id="cd00051">
    <property type="entry name" value="EFh"/>
    <property type="match status" value="2"/>
</dbReference>
<organism evidence="3 4">
    <name type="scientific">Nicotiana tabacum</name>
    <name type="common">Common tobacco</name>
    <dbReference type="NCBI Taxonomy" id="4097"/>
    <lineage>
        <taxon>Eukaryota</taxon>
        <taxon>Viridiplantae</taxon>
        <taxon>Streptophyta</taxon>
        <taxon>Embryophyta</taxon>
        <taxon>Tracheophyta</taxon>
        <taxon>Spermatophyta</taxon>
        <taxon>Magnoliopsida</taxon>
        <taxon>eudicotyledons</taxon>
        <taxon>Gunneridae</taxon>
        <taxon>Pentapetalae</taxon>
        <taxon>asterids</taxon>
        <taxon>lamiids</taxon>
        <taxon>Solanales</taxon>
        <taxon>Solanaceae</taxon>
        <taxon>Nicotianoideae</taxon>
        <taxon>Nicotianeae</taxon>
        <taxon>Nicotiana</taxon>
    </lineage>
</organism>
<dbReference type="GO" id="GO:0030234">
    <property type="term" value="F:enzyme regulator activity"/>
    <property type="evidence" value="ECO:0000318"/>
    <property type="project" value="GO_Central"/>
</dbReference>
<dbReference type="STRING" id="4097.A0A1S4A5A7"/>
<evidence type="ECO:0000256" key="1">
    <source>
        <dbReference type="ARBA" id="ARBA00022737"/>
    </source>
</evidence>
<dbReference type="GeneID" id="107793903"/>
<dbReference type="GO" id="GO:0005509">
    <property type="term" value="F:calcium ion binding"/>
    <property type="evidence" value="ECO:0000318"/>
    <property type="project" value="GO_Central"/>
</dbReference>
<keyword evidence="3" id="KW-1185">Reference proteome</keyword>
<dbReference type="PROSITE" id="PS00018">
    <property type="entry name" value="EF_HAND_1"/>
    <property type="match status" value="3"/>
</dbReference>
<name>A0A1S4A5A7_TOBAC</name>
<dbReference type="SMART" id="SM00054">
    <property type="entry name" value="EFh"/>
    <property type="match status" value="4"/>
</dbReference>
<keyword evidence="1" id="KW-0677">Repeat</keyword>
<dbReference type="GO" id="GO:0005737">
    <property type="term" value="C:cytoplasm"/>
    <property type="evidence" value="ECO:0000318"/>
    <property type="project" value="GO_Central"/>
</dbReference>
<dbReference type="Pfam" id="PF13499">
    <property type="entry name" value="EF-hand_7"/>
    <property type="match status" value="2"/>
</dbReference>
<gene>
    <name evidence="4" type="primary">LOC107793903</name>
</gene>
<dbReference type="InterPro" id="IPR050145">
    <property type="entry name" value="Centrin_CML-like"/>
</dbReference>
<evidence type="ECO:0000313" key="3">
    <source>
        <dbReference type="Proteomes" id="UP000790787"/>
    </source>
</evidence>
<dbReference type="SUPFAM" id="SSF47473">
    <property type="entry name" value="EF-hand"/>
    <property type="match status" value="1"/>
</dbReference>
<dbReference type="OMA" id="SAWELRH"/>
<dbReference type="PaxDb" id="4097-A0A1S4A5A7"/>
<dbReference type="RefSeq" id="XP_016471833.2">
    <property type="nucleotide sequence ID" value="XM_016616347.2"/>
</dbReference>
<dbReference type="PROSITE" id="PS50222">
    <property type="entry name" value="EF_HAND_2"/>
    <property type="match status" value="4"/>
</dbReference>
<proteinExistence type="predicted"/>
<dbReference type="InterPro" id="IPR011992">
    <property type="entry name" value="EF-hand-dom_pair"/>
</dbReference>
<evidence type="ECO:0000313" key="4">
    <source>
        <dbReference type="RefSeq" id="XP_016471833.2"/>
    </source>
</evidence>
<dbReference type="Gene3D" id="1.10.238.10">
    <property type="entry name" value="EF-hand"/>
    <property type="match status" value="2"/>
</dbReference>
<dbReference type="InterPro" id="IPR002048">
    <property type="entry name" value="EF_hand_dom"/>
</dbReference>
<dbReference type="PANTHER" id="PTHR23050">
    <property type="entry name" value="CALCIUM BINDING PROTEIN"/>
    <property type="match status" value="1"/>
</dbReference>
<accession>A0A1S4A5A7</accession>
<dbReference type="FunFam" id="1.10.238.10:FF:000003">
    <property type="entry name" value="Calmodulin A"/>
    <property type="match status" value="1"/>
</dbReference>
<protein>
    <submittedName>
        <fullName evidence="4">Calcium-binding protein CML19</fullName>
    </submittedName>
</protein>
<dbReference type="InterPro" id="IPR018247">
    <property type="entry name" value="EF_Hand_1_Ca_BS"/>
</dbReference>
<evidence type="ECO:0000256" key="2">
    <source>
        <dbReference type="ARBA" id="ARBA00022837"/>
    </source>
</evidence>
<dbReference type="Proteomes" id="UP000790787">
    <property type="component" value="Chromosome 8"/>
</dbReference>
<sequence>MCMEATSSSAENNKFLFSRLRNRFSPKKPMIIKDDEVIDQTASTSTLSVSIINTSNENSDHLERVFTYFDEDGDGKVSPAELQRCVRAVGGELTEEEAEMAVRLSDSDGDGMLGLEDFSKLMEGGDVEEKSKESELRGAFEMYEMEGTGQITPKSLKRMLSRLGESTSVDNCKFMIQRFDLDGDGVLNFDEFKIMMNMEFKKI</sequence>